<evidence type="ECO:0000256" key="6">
    <source>
        <dbReference type="ARBA" id="ARBA00023125"/>
    </source>
</evidence>
<comment type="subunit">
    <text evidence="9">Heterotetramer, composed of two GyrA and two GyrB chains. In the heterotetramer, GyrA contains the active site tyrosine that forms a transient covalent intermediate with DNA, while GyrB binds cofactors and catalyzes ATP hydrolysis.</text>
</comment>
<evidence type="ECO:0000256" key="9">
    <source>
        <dbReference type="HAMAP-Rule" id="MF_01897"/>
    </source>
</evidence>
<dbReference type="GO" id="GO:0005694">
    <property type="term" value="C:chromosome"/>
    <property type="evidence" value="ECO:0007669"/>
    <property type="project" value="InterPro"/>
</dbReference>
<keyword evidence="3 9" id="KW-0547">Nucleotide-binding</keyword>
<evidence type="ECO:0000256" key="1">
    <source>
        <dbReference type="ARBA" id="ARBA00000185"/>
    </source>
</evidence>
<dbReference type="Gene3D" id="2.120.10.90">
    <property type="entry name" value="DNA gyrase/topoisomerase IV, subunit A, C-terminal"/>
    <property type="match status" value="1"/>
</dbReference>
<dbReference type="SUPFAM" id="SSF56719">
    <property type="entry name" value="Type II DNA topoisomerase"/>
    <property type="match status" value="1"/>
</dbReference>
<dbReference type="NCBIfam" id="NF004043">
    <property type="entry name" value="PRK05560.1"/>
    <property type="match status" value="1"/>
</dbReference>
<dbReference type="GO" id="GO:0005524">
    <property type="term" value="F:ATP binding"/>
    <property type="evidence" value="ECO:0007669"/>
    <property type="project" value="UniProtKB-UniRule"/>
</dbReference>
<evidence type="ECO:0000256" key="2">
    <source>
        <dbReference type="ARBA" id="ARBA00008263"/>
    </source>
</evidence>
<name>A0A1F4ZVS3_9BACT</name>
<dbReference type="Proteomes" id="UP000176424">
    <property type="component" value="Unassembled WGS sequence"/>
</dbReference>
<comment type="subunit">
    <text evidence="8">Heterotetramer composed of ParC and ParE.</text>
</comment>
<dbReference type="FunFam" id="3.30.1360.40:FF:000002">
    <property type="entry name" value="DNA gyrase subunit A"/>
    <property type="match status" value="1"/>
</dbReference>
<dbReference type="Gene3D" id="3.90.199.10">
    <property type="entry name" value="Topoisomerase II, domain 5"/>
    <property type="match status" value="1"/>
</dbReference>
<comment type="subcellular location">
    <subcellularLocation>
        <location evidence="9">Cytoplasm</location>
    </subcellularLocation>
</comment>
<dbReference type="InterPro" id="IPR005743">
    <property type="entry name" value="GyrA"/>
</dbReference>
<dbReference type="EC" id="5.6.2.2" evidence="9"/>
<sequence length="833" mass="92325">MADIEQNTQDIGKILPVEITTEMQKNFLDYAMSVIVSRALPDVKDGLKPVHRRILYAMWDVGIRSSGKHKKSATVVGEVLGKYHPHGDSAVYDAMVRLAQDFSMRYPLIDGQGNFGSIDGDSPAAMRYTEAKLSKISEEMLVDIEKETVDMVPNFDSTHNEPAYLPAKLPNLLLMGSDGIAVGMATKIPPHNLTEVVDAVTYQIDNPEATVEELMQFIKGPDFPTAGAIYDSKAIAEVYATGRGRIVVRGKAEIEEGRGGKSQIVITEIPYQVNKAEMVARIADLVHEKKVEGISDLRDESDRHGIRVVIELKRDSKPKSVLNNIYKHTALQTTFPANFVALVDGTPQTLGLKQIIAEYIKHRQHVITKRTEYELKQAKARAHILEGLKIALDHLDAVIKTIRESKDSDEAKSNLMSRFGLSEIQATAILDMQLRRLAALERQKIEDEYKAVSKLIADLEDLLAHPVKILTVIKAELTEIKDRYGDDRRTKVYKSALGEFSEEDLIPSEETVITITSTGYIKRQNPSVFRTQHRGGKGVTGMTTKEEDDIAQILAGNTHDDILFFTTTGRVFKTKVYDLPEGSRQAKGQAIVNLINISQDEKLQTVLTLGKSDSTKFLLMVTKNGTIKKTKLTDYDNIRISGIIAIKLETGDSLEWVKPTTGTDQALLVSYEGKSIRFKEEDVRPTARDTMGVRGIELKSGDYVVGMEVFPSNKEAPTDKRRKTFEDVLIVTERGLGKRTSVRNWPLQKRGGQGVKAASLNDKTGKLVTCIGVDETIDQIVLTSRSAQIIKLPLKNIPQLGRDTQGVILMRFSGKADTVAAVTCLEKVTAPSV</sequence>
<dbReference type="InterPro" id="IPR013758">
    <property type="entry name" value="Topo_IIA_A/C_ab"/>
</dbReference>
<dbReference type="SUPFAM" id="SSF101904">
    <property type="entry name" value="GyrA/ParC C-terminal domain-like"/>
    <property type="match status" value="1"/>
</dbReference>
<evidence type="ECO:0000256" key="3">
    <source>
        <dbReference type="ARBA" id="ARBA00022741"/>
    </source>
</evidence>
<dbReference type="AlphaFoldDB" id="A0A1F4ZVS3"/>
<comment type="caution">
    <text evidence="12">The sequence shown here is derived from an EMBL/GenBank/DDBJ whole genome shotgun (WGS) entry which is preliminary data.</text>
</comment>
<keyword evidence="9" id="KW-0963">Cytoplasm</keyword>
<dbReference type="FunFam" id="2.120.10.90:FF:000005">
    <property type="entry name" value="DNA topoisomerase 4 subunit A"/>
    <property type="match status" value="1"/>
</dbReference>
<dbReference type="InterPro" id="IPR013760">
    <property type="entry name" value="Topo_IIA-like_dom_sf"/>
</dbReference>
<dbReference type="PANTHER" id="PTHR43493:SF5">
    <property type="entry name" value="DNA GYRASE SUBUNIT A, CHLOROPLASTIC_MITOCHONDRIAL"/>
    <property type="match status" value="1"/>
</dbReference>
<dbReference type="GO" id="GO:0009330">
    <property type="term" value="C:DNA topoisomerase type II (double strand cut, ATP-hydrolyzing) complex"/>
    <property type="evidence" value="ECO:0007669"/>
    <property type="project" value="TreeGrafter"/>
</dbReference>
<dbReference type="STRING" id="1797263.A2397_03900"/>
<feature type="domain" description="Topo IIA-type catalytic" evidence="11">
    <location>
        <begin position="40"/>
        <end position="505"/>
    </location>
</feature>
<dbReference type="Pfam" id="PF03989">
    <property type="entry name" value="DNA_gyraseA_C"/>
    <property type="match status" value="6"/>
</dbReference>
<reference evidence="12 13" key="1">
    <citation type="journal article" date="2016" name="Nat. Commun.">
        <title>Thousands of microbial genomes shed light on interconnected biogeochemical processes in an aquifer system.</title>
        <authorList>
            <person name="Anantharaman K."/>
            <person name="Brown C.T."/>
            <person name="Hug L.A."/>
            <person name="Sharon I."/>
            <person name="Castelle C.J."/>
            <person name="Probst A.J."/>
            <person name="Thomas B.C."/>
            <person name="Singh A."/>
            <person name="Wilkins M.J."/>
            <person name="Karaoz U."/>
            <person name="Brodie E.L."/>
            <person name="Williams K.H."/>
            <person name="Hubbard S.S."/>
            <person name="Banfield J.F."/>
        </authorList>
    </citation>
    <scope>NUCLEOTIDE SEQUENCE [LARGE SCALE GENOMIC DNA]</scope>
</reference>
<dbReference type="GO" id="GO:0003677">
    <property type="term" value="F:DNA binding"/>
    <property type="evidence" value="ECO:0007669"/>
    <property type="project" value="UniProtKB-UniRule"/>
</dbReference>
<evidence type="ECO:0000256" key="7">
    <source>
        <dbReference type="ARBA" id="ARBA00023235"/>
    </source>
</evidence>
<dbReference type="PROSITE" id="PS52040">
    <property type="entry name" value="TOPO_IIA"/>
    <property type="match status" value="1"/>
</dbReference>
<proteinExistence type="inferred from homology"/>
<feature type="short sequence motif" description="GyrA-box" evidence="9">
    <location>
        <begin position="532"/>
        <end position="538"/>
    </location>
</feature>
<dbReference type="InterPro" id="IPR013757">
    <property type="entry name" value="Topo_IIA_A_a_sf"/>
</dbReference>
<comment type="miscellaneous">
    <text evidence="9">Few gyrases are as efficient as E.coli at forming negative supercoils. Not all organisms have 2 type II topoisomerases; in organisms with a single type II topoisomerase this enzyme also has to decatenate newly replicated chromosomes.</text>
</comment>
<dbReference type="GO" id="GO:0006261">
    <property type="term" value="P:DNA-templated DNA replication"/>
    <property type="evidence" value="ECO:0007669"/>
    <property type="project" value="UniProtKB-UniRule"/>
</dbReference>
<comment type="similarity">
    <text evidence="2 9">Belongs to the type II topoisomerase GyrA/ParC subunit family.</text>
</comment>
<dbReference type="GO" id="GO:0034335">
    <property type="term" value="F:DNA negative supercoiling activity"/>
    <property type="evidence" value="ECO:0007669"/>
    <property type="project" value="UniProtKB-ARBA"/>
</dbReference>
<dbReference type="InterPro" id="IPR050220">
    <property type="entry name" value="Type_II_DNA_Topoisomerases"/>
</dbReference>
<keyword evidence="6 9" id="KW-0238">DNA-binding</keyword>
<organism evidence="12 13">
    <name type="scientific">Candidatus Amesbacteria bacterium RIFOXYB1_FULL_44_23</name>
    <dbReference type="NCBI Taxonomy" id="1797263"/>
    <lineage>
        <taxon>Bacteria</taxon>
        <taxon>Candidatus Amesiibacteriota</taxon>
    </lineage>
</organism>
<comment type="function">
    <text evidence="9">A type II topoisomerase that negatively supercoils closed circular double-stranded (ds) DNA in an ATP-dependent manner to modulate DNA topology and maintain chromosomes in an underwound state. Negative supercoiling favors strand separation, and DNA replication, transcription, recombination and repair, all of which involve strand separation. Also able to catalyze the interconversion of other topological isomers of dsDNA rings, including catenanes and knotted rings. Type II topoisomerases break and join 2 DNA strands simultaneously in an ATP-dependent manner.</text>
</comment>
<dbReference type="InterPro" id="IPR006691">
    <property type="entry name" value="GyrA/parC_rep"/>
</dbReference>
<evidence type="ECO:0000256" key="4">
    <source>
        <dbReference type="ARBA" id="ARBA00022840"/>
    </source>
</evidence>
<evidence type="ECO:0000259" key="11">
    <source>
        <dbReference type="PROSITE" id="PS52040"/>
    </source>
</evidence>
<dbReference type="FunFam" id="3.90.199.10:FF:000001">
    <property type="entry name" value="DNA gyrase subunit A"/>
    <property type="match status" value="1"/>
</dbReference>
<dbReference type="Pfam" id="PF00521">
    <property type="entry name" value="DNA_topoisoIV"/>
    <property type="match status" value="1"/>
</dbReference>
<feature type="active site" description="O-(5'-phospho-DNA)-tyrosine intermediate" evidence="9 10">
    <location>
        <position position="128"/>
    </location>
</feature>
<protein>
    <recommendedName>
        <fullName evidence="9">DNA gyrase subunit A</fullName>
        <ecNumber evidence="9">5.6.2.2</ecNumber>
    </recommendedName>
</protein>
<accession>A0A1F4ZVS3</accession>
<evidence type="ECO:0000256" key="8">
    <source>
        <dbReference type="ARBA" id="ARBA00063644"/>
    </source>
</evidence>
<dbReference type="Gene3D" id="3.30.1360.40">
    <property type="match status" value="1"/>
</dbReference>
<comment type="catalytic activity">
    <reaction evidence="1 9 10">
        <text>ATP-dependent breakage, passage and rejoining of double-stranded DNA.</text>
        <dbReference type="EC" id="5.6.2.2"/>
    </reaction>
</comment>
<gene>
    <name evidence="9" type="primary">gyrA</name>
    <name evidence="12" type="ORF">A2397_03900</name>
</gene>
<dbReference type="NCBIfam" id="NF004044">
    <property type="entry name" value="PRK05561.1"/>
    <property type="match status" value="1"/>
</dbReference>
<dbReference type="HAMAP" id="MF_01897">
    <property type="entry name" value="GyrA"/>
    <property type="match status" value="1"/>
</dbReference>
<dbReference type="InterPro" id="IPR035516">
    <property type="entry name" value="Gyrase/topoIV_suA_C"/>
</dbReference>
<dbReference type="NCBIfam" id="TIGR01063">
    <property type="entry name" value="gyrA"/>
    <property type="match status" value="1"/>
</dbReference>
<dbReference type="EMBL" id="MEXR01000007">
    <property type="protein sequence ID" value="OGD10390.1"/>
    <property type="molecule type" value="Genomic_DNA"/>
</dbReference>
<keyword evidence="5 9" id="KW-0799">Topoisomerase</keyword>
<keyword evidence="7 9" id="KW-0413">Isomerase</keyword>
<dbReference type="GO" id="GO:0006265">
    <property type="term" value="P:DNA topological change"/>
    <property type="evidence" value="ECO:0007669"/>
    <property type="project" value="UniProtKB-UniRule"/>
</dbReference>
<dbReference type="PANTHER" id="PTHR43493">
    <property type="entry name" value="DNA GYRASE/TOPOISOMERASE SUBUNIT A"/>
    <property type="match status" value="1"/>
</dbReference>
<keyword evidence="4 9" id="KW-0067">ATP-binding</keyword>
<dbReference type="FunFam" id="1.10.268.10:FF:000001">
    <property type="entry name" value="DNA gyrase subunit A"/>
    <property type="match status" value="1"/>
</dbReference>
<evidence type="ECO:0000256" key="10">
    <source>
        <dbReference type="PROSITE-ProRule" id="PRU01384"/>
    </source>
</evidence>
<evidence type="ECO:0000313" key="13">
    <source>
        <dbReference type="Proteomes" id="UP000176424"/>
    </source>
</evidence>
<dbReference type="Gene3D" id="1.10.268.10">
    <property type="entry name" value="Topoisomerase, domain 3"/>
    <property type="match status" value="1"/>
</dbReference>
<evidence type="ECO:0000313" key="12">
    <source>
        <dbReference type="EMBL" id="OGD10390.1"/>
    </source>
</evidence>
<dbReference type="InterPro" id="IPR002205">
    <property type="entry name" value="Topo_IIA_dom_A"/>
</dbReference>
<dbReference type="CDD" id="cd00187">
    <property type="entry name" value="TOP4c"/>
    <property type="match status" value="1"/>
</dbReference>
<dbReference type="SMART" id="SM00434">
    <property type="entry name" value="TOP4c"/>
    <property type="match status" value="1"/>
</dbReference>
<dbReference type="GO" id="GO:0005737">
    <property type="term" value="C:cytoplasm"/>
    <property type="evidence" value="ECO:0007669"/>
    <property type="project" value="UniProtKB-SubCell"/>
</dbReference>
<evidence type="ECO:0000256" key="5">
    <source>
        <dbReference type="ARBA" id="ARBA00023029"/>
    </source>
</evidence>